<dbReference type="GO" id="GO:0005524">
    <property type="term" value="F:ATP binding"/>
    <property type="evidence" value="ECO:0007669"/>
    <property type="project" value="UniProtKB-UniRule"/>
</dbReference>
<dbReference type="GO" id="GO:0005829">
    <property type="term" value="C:cytosol"/>
    <property type="evidence" value="ECO:0007669"/>
    <property type="project" value="TreeGrafter"/>
</dbReference>
<dbReference type="PANTHER" id="PTHR21087">
    <property type="entry name" value="SHIKIMATE KINASE"/>
    <property type="match status" value="1"/>
</dbReference>
<comment type="caution">
    <text evidence="12">The sequence shown here is derived from an EMBL/GenBank/DDBJ whole genome shotgun (WGS) entry which is preliminary data.</text>
</comment>
<proteinExistence type="inferred from homology"/>
<evidence type="ECO:0000256" key="10">
    <source>
        <dbReference type="ARBA" id="ARBA00048567"/>
    </source>
</evidence>
<dbReference type="GO" id="GO:0009073">
    <property type="term" value="P:aromatic amino acid family biosynthetic process"/>
    <property type="evidence" value="ECO:0007669"/>
    <property type="project" value="UniProtKB-KW"/>
</dbReference>
<sequence length="187" mass="20941">MNVNIKPIKQAVFLCGMMGSGKTTVGKELAKLLNVSFHDLDRLIEQRTGNSIPEIFKTEGEEAFRKIERETILDVTASLSGVIALGGGSLQNQHLTDHIKLNGWLVFIQTPIDDIAERLHRKDGRPMIAENSAEKSDLFDKISSLMEQRIPYYSQAHLTIKTGDLTPPKIAAVIVDKLAFYEQRHRS</sequence>
<dbReference type="PRINTS" id="PR01100">
    <property type="entry name" value="SHIKIMTKNASE"/>
</dbReference>
<feature type="binding site" evidence="11">
    <location>
        <position position="87"/>
    </location>
    <ligand>
        <name>substrate</name>
    </ligand>
</feature>
<comment type="pathway">
    <text evidence="1 11">Metabolic intermediate biosynthesis; chorismate biosynthesis; chorismate from D-erythrose 4-phosphate and phosphoenolpyruvate: step 5/7.</text>
</comment>
<dbReference type="CDD" id="cd00464">
    <property type="entry name" value="SK"/>
    <property type="match status" value="1"/>
</dbReference>
<dbReference type="PROSITE" id="PS01128">
    <property type="entry name" value="SHIKIMATE_KINASE"/>
    <property type="match status" value="1"/>
</dbReference>
<evidence type="ECO:0000256" key="6">
    <source>
        <dbReference type="ARBA" id="ARBA00022741"/>
    </source>
</evidence>
<evidence type="ECO:0000256" key="8">
    <source>
        <dbReference type="ARBA" id="ARBA00022840"/>
    </source>
</evidence>
<comment type="caution">
    <text evidence="11">Lacks conserved residue(s) required for the propagation of feature annotation.</text>
</comment>
<dbReference type="InterPro" id="IPR023000">
    <property type="entry name" value="Shikimate_kinase_CS"/>
</dbReference>
<keyword evidence="11" id="KW-0963">Cytoplasm</keyword>
<keyword evidence="11" id="KW-0460">Magnesium</keyword>
<dbReference type="EC" id="2.7.1.71" evidence="3 11"/>
<comment type="catalytic activity">
    <reaction evidence="10 11">
        <text>shikimate + ATP = 3-phosphoshikimate + ADP + H(+)</text>
        <dbReference type="Rhea" id="RHEA:13121"/>
        <dbReference type="ChEBI" id="CHEBI:15378"/>
        <dbReference type="ChEBI" id="CHEBI:30616"/>
        <dbReference type="ChEBI" id="CHEBI:36208"/>
        <dbReference type="ChEBI" id="CHEBI:145989"/>
        <dbReference type="ChEBI" id="CHEBI:456216"/>
        <dbReference type="EC" id="2.7.1.71"/>
    </reaction>
</comment>
<evidence type="ECO:0000256" key="4">
    <source>
        <dbReference type="ARBA" id="ARBA00022605"/>
    </source>
</evidence>
<dbReference type="GO" id="GO:0000287">
    <property type="term" value="F:magnesium ion binding"/>
    <property type="evidence" value="ECO:0007669"/>
    <property type="project" value="UniProtKB-UniRule"/>
</dbReference>
<keyword evidence="6 11" id="KW-0547">Nucleotide-binding</keyword>
<feature type="binding site" evidence="11">
    <location>
        <position position="41"/>
    </location>
    <ligand>
        <name>substrate</name>
    </ligand>
</feature>
<keyword evidence="5 11" id="KW-0808">Transferase</keyword>
<dbReference type="GO" id="GO:0004765">
    <property type="term" value="F:shikimate kinase activity"/>
    <property type="evidence" value="ECO:0007669"/>
    <property type="project" value="UniProtKB-UniRule"/>
</dbReference>
<dbReference type="GO" id="GO:0008652">
    <property type="term" value="P:amino acid biosynthetic process"/>
    <property type="evidence" value="ECO:0007669"/>
    <property type="project" value="UniProtKB-KW"/>
</dbReference>
<dbReference type="AlphaFoldDB" id="A0A316TRB2"/>
<feature type="binding site" evidence="11">
    <location>
        <position position="125"/>
    </location>
    <ligand>
        <name>ATP</name>
        <dbReference type="ChEBI" id="CHEBI:30616"/>
    </ligand>
</feature>
<comment type="cofactor">
    <cofactor evidence="11">
        <name>Mg(2+)</name>
        <dbReference type="ChEBI" id="CHEBI:18420"/>
    </cofactor>
    <text evidence="11">Binds 1 Mg(2+) ion per subunit.</text>
</comment>
<dbReference type="RefSeq" id="WP_109647024.1">
    <property type="nucleotide sequence ID" value="NZ_QGGB01000007.1"/>
</dbReference>
<dbReference type="Proteomes" id="UP000245533">
    <property type="component" value="Unassembled WGS sequence"/>
</dbReference>
<evidence type="ECO:0000313" key="12">
    <source>
        <dbReference type="EMBL" id="PWN06231.1"/>
    </source>
</evidence>
<evidence type="ECO:0000256" key="11">
    <source>
        <dbReference type="HAMAP-Rule" id="MF_00109"/>
    </source>
</evidence>
<dbReference type="HAMAP" id="MF_00109">
    <property type="entry name" value="Shikimate_kinase"/>
    <property type="match status" value="1"/>
</dbReference>
<comment type="subunit">
    <text evidence="11">Monomer.</text>
</comment>
<keyword evidence="4 11" id="KW-0028">Amino-acid biosynthesis</keyword>
<comment type="similarity">
    <text evidence="2 11">Belongs to the shikimate kinase family.</text>
</comment>
<dbReference type="GO" id="GO:0009423">
    <property type="term" value="P:chorismate biosynthetic process"/>
    <property type="evidence" value="ECO:0007669"/>
    <property type="project" value="UniProtKB-UniRule"/>
</dbReference>
<dbReference type="Pfam" id="PF01202">
    <property type="entry name" value="SKI"/>
    <property type="match status" value="1"/>
</dbReference>
<dbReference type="InterPro" id="IPR027417">
    <property type="entry name" value="P-loop_NTPase"/>
</dbReference>
<organism evidence="12 13">
    <name type="scientific">Rhodohalobacter mucosus</name>
    <dbReference type="NCBI Taxonomy" id="2079485"/>
    <lineage>
        <taxon>Bacteria</taxon>
        <taxon>Pseudomonadati</taxon>
        <taxon>Balneolota</taxon>
        <taxon>Balneolia</taxon>
        <taxon>Balneolales</taxon>
        <taxon>Balneolaceae</taxon>
        <taxon>Rhodohalobacter</taxon>
    </lineage>
</organism>
<evidence type="ECO:0000313" key="13">
    <source>
        <dbReference type="Proteomes" id="UP000245533"/>
    </source>
</evidence>
<keyword evidence="7 11" id="KW-0418">Kinase</keyword>
<dbReference type="PANTHER" id="PTHR21087:SF16">
    <property type="entry name" value="SHIKIMATE KINASE 1, CHLOROPLASTIC"/>
    <property type="match status" value="1"/>
</dbReference>
<dbReference type="OrthoDB" id="9800332at2"/>
<dbReference type="Gene3D" id="3.40.50.300">
    <property type="entry name" value="P-loop containing nucleotide triphosphate hydrolases"/>
    <property type="match status" value="1"/>
</dbReference>
<keyword evidence="8 11" id="KW-0067">ATP-binding</keyword>
<feature type="binding site" evidence="11">
    <location>
        <position position="149"/>
    </location>
    <ligand>
        <name>substrate</name>
    </ligand>
</feature>
<protein>
    <recommendedName>
        <fullName evidence="3 11">Shikimate kinase</fullName>
        <shortName evidence="11">SK</shortName>
        <ecNumber evidence="3 11">2.7.1.71</ecNumber>
    </recommendedName>
</protein>
<feature type="binding site" evidence="11">
    <location>
        <position position="65"/>
    </location>
    <ligand>
        <name>substrate</name>
    </ligand>
</feature>
<keyword evidence="13" id="KW-1185">Reference proteome</keyword>
<keyword evidence="9 11" id="KW-0057">Aromatic amino acid biosynthesis</keyword>
<dbReference type="InterPro" id="IPR000623">
    <property type="entry name" value="Shikimate_kinase/TSH1"/>
</dbReference>
<dbReference type="UniPathway" id="UPA00053">
    <property type="reaction ID" value="UER00088"/>
</dbReference>
<name>A0A316TRB2_9BACT</name>
<comment type="subcellular location">
    <subcellularLocation>
        <location evidence="11">Cytoplasm</location>
    </subcellularLocation>
</comment>
<dbReference type="InterPro" id="IPR031322">
    <property type="entry name" value="Shikimate/glucono_kinase"/>
</dbReference>
<evidence type="ECO:0000256" key="7">
    <source>
        <dbReference type="ARBA" id="ARBA00022777"/>
    </source>
</evidence>
<keyword evidence="11" id="KW-0479">Metal-binding</keyword>
<comment type="function">
    <text evidence="11">Catalyzes the specific phosphorylation of the 3-hydroxyl group of shikimic acid using ATP as a cosubstrate.</text>
</comment>
<evidence type="ECO:0000256" key="2">
    <source>
        <dbReference type="ARBA" id="ARBA00006997"/>
    </source>
</evidence>
<evidence type="ECO:0000256" key="5">
    <source>
        <dbReference type="ARBA" id="ARBA00022679"/>
    </source>
</evidence>
<reference evidence="12 13" key="1">
    <citation type="submission" date="2018-05" db="EMBL/GenBank/DDBJ databases">
        <title>Rhodohalobacter halophilus gen. nov., sp. nov., a moderately halophilic member of the family Balneolaceae.</title>
        <authorList>
            <person name="Liu Z.-W."/>
        </authorList>
    </citation>
    <scope>NUCLEOTIDE SEQUENCE [LARGE SCALE GENOMIC DNA]</scope>
    <source>
        <strain evidence="12 13">8A47</strain>
    </source>
</reference>
<accession>A0A316TRB2</accession>
<evidence type="ECO:0000256" key="9">
    <source>
        <dbReference type="ARBA" id="ARBA00023141"/>
    </source>
</evidence>
<feature type="binding site" evidence="11">
    <location>
        <begin position="19"/>
        <end position="24"/>
    </location>
    <ligand>
        <name>ATP</name>
        <dbReference type="ChEBI" id="CHEBI:30616"/>
    </ligand>
</feature>
<gene>
    <name evidence="11" type="primary">aroK</name>
    <name evidence="12" type="ORF">DDZ15_10400</name>
</gene>
<feature type="binding site" evidence="11">
    <location>
        <position position="23"/>
    </location>
    <ligand>
        <name>Mg(2+)</name>
        <dbReference type="ChEBI" id="CHEBI:18420"/>
    </ligand>
</feature>
<evidence type="ECO:0000256" key="1">
    <source>
        <dbReference type="ARBA" id="ARBA00004842"/>
    </source>
</evidence>
<dbReference type="EMBL" id="QGGB01000007">
    <property type="protein sequence ID" value="PWN06231.1"/>
    <property type="molecule type" value="Genomic_DNA"/>
</dbReference>
<evidence type="ECO:0000256" key="3">
    <source>
        <dbReference type="ARBA" id="ARBA00012154"/>
    </source>
</evidence>
<dbReference type="SUPFAM" id="SSF52540">
    <property type="entry name" value="P-loop containing nucleoside triphosphate hydrolases"/>
    <property type="match status" value="1"/>
</dbReference>